<name>A0A422P1J9_9TRYP</name>
<dbReference type="AlphaFoldDB" id="A0A422P1J9"/>
<dbReference type="InterPro" id="IPR023473">
    <property type="entry name" value="AMMECR1"/>
</dbReference>
<reference evidence="2 3" key="1">
    <citation type="journal article" date="2018" name="BMC Genomics">
        <title>Genomic comparison of Trypanosoma conorhini and Trypanosoma rangeli to Trypanosoma cruzi strains of high and low virulence.</title>
        <authorList>
            <person name="Bradwell K.R."/>
            <person name="Koparde V.N."/>
            <person name="Matveyev A.V."/>
            <person name="Serrano M.G."/>
            <person name="Alves J.M."/>
            <person name="Parikh H."/>
            <person name="Huang B."/>
            <person name="Lee V."/>
            <person name="Espinosa-Alvarez O."/>
            <person name="Ortiz P.A."/>
            <person name="Costa-Martins A.G."/>
            <person name="Teixeira M.M."/>
            <person name="Buck G.A."/>
        </authorList>
    </citation>
    <scope>NUCLEOTIDE SEQUENCE [LARGE SCALE GENOMIC DNA]</scope>
    <source>
        <strain evidence="2 3">025E</strain>
    </source>
</reference>
<dbReference type="Gene3D" id="3.30.700.20">
    <property type="entry name" value="Hypothetical protein ph0010, domain 1"/>
    <property type="match status" value="1"/>
</dbReference>
<proteinExistence type="predicted"/>
<dbReference type="PANTHER" id="PTHR13016">
    <property type="entry name" value="AMMECR1 HOMOLOG"/>
    <property type="match status" value="1"/>
</dbReference>
<dbReference type="NCBIfam" id="TIGR04335">
    <property type="entry name" value="AmmeMemoSam_A"/>
    <property type="match status" value="1"/>
</dbReference>
<feature type="domain" description="AMMECR1" evidence="1">
    <location>
        <begin position="1"/>
        <end position="186"/>
    </location>
</feature>
<evidence type="ECO:0000313" key="3">
    <source>
        <dbReference type="Proteomes" id="UP000284403"/>
    </source>
</evidence>
<dbReference type="InterPro" id="IPR036071">
    <property type="entry name" value="AMMECR1_dom_sf"/>
</dbReference>
<keyword evidence="3" id="KW-1185">Reference proteome</keyword>
<protein>
    <submittedName>
        <fullName evidence="2">Ammecr1</fullName>
    </submittedName>
</protein>
<dbReference type="SUPFAM" id="SSF143447">
    <property type="entry name" value="AMMECR1-like"/>
    <property type="match status" value="1"/>
</dbReference>
<dbReference type="EMBL" id="MKKU01000457">
    <property type="protein sequence ID" value="RNF11588.1"/>
    <property type="molecule type" value="Genomic_DNA"/>
</dbReference>
<comment type="caution">
    <text evidence="2">The sequence shown here is derived from an EMBL/GenBank/DDBJ whole genome shotgun (WGS) entry which is preliminary data.</text>
</comment>
<accession>A0A422P1J9</accession>
<dbReference type="PROSITE" id="PS51112">
    <property type="entry name" value="AMMECR1"/>
    <property type="match status" value="1"/>
</dbReference>
<evidence type="ECO:0000313" key="2">
    <source>
        <dbReference type="EMBL" id="RNF11588.1"/>
    </source>
</evidence>
<dbReference type="InterPro" id="IPR002733">
    <property type="entry name" value="AMMECR1_domain"/>
</dbReference>
<dbReference type="Proteomes" id="UP000284403">
    <property type="component" value="Unassembled WGS sequence"/>
</dbReference>
<evidence type="ECO:0000259" key="1">
    <source>
        <dbReference type="PROSITE" id="PS51112"/>
    </source>
</evidence>
<dbReference type="NCBIfam" id="TIGR00296">
    <property type="entry name" value="TIGR00296 family protein"/>
    <property type="match status" value="1"/>
</dbReference>
<dbReference type="OrthoDB" id="24630at2759"/>
<sequence length="186" mass="20492">MVEATPDMAKYCFAVISSELKKEAIPKAPQSIPDDPCPVFVSLKTVDGALRGCIGTFSAEPLREQLKNYAIAAACEDSRFPPVELSELPSLSCTVYVLHSFEKADDWKDWAIGMHGIRIRYKSYSATFLPSVMSEEGWNHEQTLRHLLRKAGYGGAVTEAVLDKVALTRYQESKASIDFLSIAAGD</sequence>
<dbReference type="GeneID" id="40320234"/>
<gene>
    <name evidence="2" type="ORF">Tco025E_06623</name>
</gene>
<organism evidence="2 3">
    <name type="scientific">Trypanosoma conorhini</name>
    <dbReference type="NCBI Taxonomy" id="83891"/>
    <lineage>
        <taxon>Eukaryota</taxon>
        <taxon>Discoba</taxon>
        <taxon>Euglenozoa</taxon>
        <taxon>Kinetoplastea</taxon>
        <taxon>Metakinetoplastina</taxon>
        <taxon>Trypanosomatida</taxon>
        <taxon>Trypanosomatidae</taxon>
        <taxon>Trypanosoma</taxon>
    </lineage>
</organism>
<dbReference type="PANTHER" id="PTHR13016:SF0">
    <property type="entry name" value="AMME SYNDROME CANDIDATE GENE 1 PROTEIN"/>
    <property type="match status" value="1"/>
</dbReference>
<dbReference type="InterPro" id="IPR027623">
    <property type="entry name" value="AmmeMemoSam_A"/>
</dbReference>
<dbReference type="RefSeq" id="XP_029226401.1">
    <property type="nucleotide sequence ID" value="XM_029373498.1"/>
</dbReference>
<dbReference type="InterPro" id="IPR027485">
    <property type="entry name" value="AMMECR1_N"/>
</dbReference>
<dbReference type="Pfam" id="PF01871">
    <property type="entry name" value="AMMECR1"/>
    <property type="match status" value="1"/>
</dbReference>
<dbReference type="Gene3D" id="3.30.1490.150">
    <property type="entry name" value="Hypothetical protein ph0010, domain 2"/>
    <property type="match status" value="1"/>
</dbReference>